<gene>
    <name evidence="13" type="ORF">EBO15_24140</name>
</gene>
<evidence type="ECO:0000256" key="8">
    <source>
        <dbReference type="ARBA" id="ARBA00026057"/>
    </source>
</evidence>
<keyword evidence="7 10" id="KW-0143">Chaperone</keyword>
<protein>
    <submittedName>
        <fullName evidence="13">ATP-dependent Clp protease ATP-binding subunit</fullName>
    </submittedName>
</protein>
<feature type="region of interest" description="Disordered" evidence="11">
    <location>
        <begin position="195"/>
        <end position="222"/>
    </location>
</feature>
<dbReference type="Gene3D" id="1.10.8.60">
    <property type="match status" value="2"/>
</dbReference>
<dbReference type="Gene3D" id="1.10.1780.10">
    <property type="entry name" value="Clp, N-terminal domain"/>
    <property type="match status" value="1"/>
</dbReference>
<evidence type="ECO:0000313" key="14">
    <source>
        <dbReference type="Proteomes" id="UP000282674"/>
    </source>
</evidence>
<keyword evidence="5" id="KW-0346">Stress response</keyword>
<dbReference type="Proteomes" id="UP000282674">
    <property type="component" value="Unassembled WGS sequence"/>
</dbReference>
<dbReference type="GO" id="GO:0006508">
    <property type="term" value="P:proteolysis"/>
    <property type="evidence" value="ECO:0007669"/>
    <property type="project" value="UniProtKB-KW"/>
</dbReference>
<dbReference type="FunFam" id="3.40.50.300:FF:000010">
    <property type="entry name" value="Chaperone clpB 1, putative"/>
    <property type="match status" value="1"/>
</dbReference>
<dbReference type="OrthoDB" id="3170949at2"/>
<dbReference type="InterPro" id="IPR001270">
    <property type="entry name" value="ClpA/B"/>
</dbReference>
<comment type="subunit">
    <text evidence="8">Homohexamer. The oligomerization is ATP-dependent.</text>
</comment>
<dbReference type="PROSITE" id="PS00871">
    <property type="entry name" value="CLPAB_2"/>
    <property type="match status" value="1"/>
</dbReference>
<evidence type="ECO:0000256" key="6">
    <source>
        <dbReference type="ARBA" id="ARBA00023054"/>
    </source>
</evidence>
<reference evidence="13 14" key="1">
    <citation type="submission" date="2018-10" db="EMBL/GenBank/DDBJ databases">
        <title>Isolation from soil.</title>
        <authorList>
            <person name="Hu J."/>
        </authorList>
    </citation>
    <scope>NUCLEOTIDE SEQUENCE [LARGE SCALE GENOMIC DNA]</scope>
    <source>
        <strain evidence="13 14">NEAU-Ht49</strain>
    </source>
</reference>
<evidence type="ECO:0000256" key="3">
    <source>
        <dbReference type="ARBA" id="ARBA00022741"/>
    </source>
</evidence>
<evidence type="ECO:0000256" key="1">
    <source>
        <dbReference type="ARBA" id="ARBA00008675"/>
    </source>
</evidence>
<dbReference type="EMBL" id="RFFG01000046">
    <property type="protein sequence ID" value="RMI41072.1"/>
    <property type="molecule type" value="Genomic_DNA"/>
</dbReference>
<dbReference type="FunFam" id="3.40.50.300:FF:000025">
    <property type="entry name" value="ATP-dependent Clp protease subunit"/>
    <property type="match status" value="1"/>
</dbReference>
<proteinExistence type="inferred from homology"/>
<dbReference type="AlphaFoldDB" id="A0A3M2LV11"/>
<dbReference type="SUPFAM" id="SSF52540">
    <property type="entry name" value="P-loop containing nucleoside triphosphate hydrolases"/>
    <property type="match status" value="2"/>
</dbReference>
<name>A0A3M2LV11_9ACTN</name>
<dbReference type="GO" id="GO:0034605">
    <property type="term" value="P:cellular response to heat"/>
    <property type="evidence" value="ECO:0007669"/>
    <property type="project" value="TreeGrafter"/>
</dbReference>
<dbReference type="PROSITE" id="PS51903">
    <property type="entry name" value="CLP_R"/>
    <property type="match status" value="1"/>
</dbReference>
<dbReference type="Pfam" id="PF02861">
    <property type="entry name" value="Clp_N"/>
    <property type="match status" value="1"/>
</dbReference>
<dbReference type="InterPro" id="IPR003959">
    <property type="entry name" value="ATPase_AAA_core"/>
</dbReference>
<dbReference type="InterPro" id="IPR003593">
    <property type="entry name" value="AAA+_ATPase"/>
</dbReference>
<evidence type="ECO:0000256" key="7">
    <source>
        <dbReference type="ARBA" id="ARBA00023186"/>
    </source>
</evidence>
<dbReference type="GO" id="GO:0008233">
    <property type="term" value="F:peptidase activity"/>
    <property type="evidence" value="ECO:0007669"/>
    <property type="project" value="UniProtKB-KW"/>
</dbReference>
<evidence type="ECO:0000256" key="9">
    <source>
        <dbReference type="PROSITE-ProRule" id="PRU01251"/>
    </source>
</evidence>
<evidence type="ECO:0000256" key="2">
    <source>
        <dbReference type="ARBA" id="ARBA00022737"/>
    </source>
</evidence>
<dbReference type="CDD" id="cd19499">
    <property type="entry name" value="RecA-like_ClpB_Hsp104-like"/>
    <property type="match status" value="1"/>
</dbReference>
<dbReference type="PROSITE" id="PS00870">
    <property type="entry name" value="CLPAB_1"/>
    <property type="match status" value="1"/>
</dbReference>
<keyword evidence="4 10" id="KW-0067">ATP-binding</keyword>
<dbReference type="CDD" id="cd00009">
    <property type="entry name" value="AAA"/>
    <property type="match status" value="1"/>
</dbReference>
<feature type="domain" description="Clp R" evidence="12">
    <location>
        <begin position="60"/>
        <end position="199"/>
    </location>
</feature>
<dbReference type="Pfam" id="PF07724">
    <property type="entry name" value="AAA_2"/>
    <property type="match status" value="1"/>
</dbReference>
<sequence length="872" mass="95124">MARPRRKRAPCRRSWGDLVTNSPFGSFFDDPFRGFDLLGGRVFGGESWPPARPGVQRVDVGRLLSEQGRELLVRALQNAGERGAPDLDTLDMLNAAAQEDPGRTLLRSAGADPDGLTKAIDEALSGTPGSPPSTFTPSAKRALLDAQRISNALGSSYIGPEHVVLALAMNPDAASARLLASQGVGVDDLQRALAGEEGQRPGTPGGTARQGEGGSDTPTLDEYGRDLTEEARQGGLDAVVGREDEIEQAVEVLSRRTKNNPCLIGEPGVGKTAIVEGIAQRIVNGGVPDTLKGKRVVALDLTGMVAGSKYRGEFEERIKKVIDEIRADSDNLIIFIDEVHTLVGAGSAEGGMDAANILKPALARGELHVVAATTIDEYRKNIEKDAALERRFQPVLIAEPTVEQTVEILAGLRDAYEAHHQVRITDDALDAAATMSDRYITDRFLPDKAIDLMDQASARVRLRSAVPADDVRELEERLDRLHRDKDQAVSGEDYDRAKELTGEIDRLRPELEAARHGHDRSPEVTATDIAEVVSRRTGIPVAQLTEEERDRLLRLEEHLHERVIGQERAVDAVAEAVRRSRAGLSDPNRPIGSFLFLGPTGVGKTELARALADVLFGGVDHMIRIDMSEYQEKHTVARLVGAPPGYVGYDEAGQLTEAVRRRPHSVVLFDEIEKAHPDVMNILLQVLDDGRLTDGQGRTVDFSNTLVIMTSNIGAQMILDNTGGEDELRANLMDLLQQTLRPELLNRIDEIVIFDRLGREELLQIVDLLLENTQQRLRGQDVELIVTVPAKENLVEKGYQPQFGARPLRRTVQREVDNQLSRMLLGGELNEGDTVIVDYIDGGLDYRVDRQYERSAGAPSGGVTAGTGQDGT</sequence>
<dbReference type="PANTHER" id="PTHR11638">
    <property type="entry name" value="ATP-DEPENDENT CLP PROTEASE"/>
    <property type="match status" value="1"/>
</dbReference>
<dbReference type="InterPro" id="IPR004176">
    <property type="entry name" value="Clp_R_N"/>
</dbReference>
<evidence type="ECO:0000256" key="10">
    <source>
        <dbReference type="RuleBase" id="RU004432"/>
    </source>
</evidence>
<dbReference type="GO" id="GO:0016887">
    <property type="term" value="F:ATP hydrolysis activity"/>
    <property type="evidence" value="ECO:0007669"/>
    <property type="project" value="InterPro"/>
</dbReference>
<evidence type="ECO:0000313" key="13">
    <source>
        <dbReference type="EMBL" id="RMI41072.1"/>
    </source>
</evidence>
<evidence type="ECO:0000256" key="11">
    <source>
        <dbReference type="SAM" id="MobiDB-lite"/>
    </source>
</evidence>
<dbReference type="Pfam" id="PF17871">
    <property type="entry name" value="AAA_lid_9"/>
    <property type="match status" value="1"/>
</dbReference>
<evidence type="ECO:0000259" key="12">
    <source>
        <dbReference type="PROSITE" id="PS51903"/>
    </source>
</evidence>
<accession>A0A3M2LV11</accession>
<dbReference type="SUPFAM" id="SSF81923">
    <property type="entry name" value="Double Clp-N motif"/>
    <property type="match status" value="1"/>
</dbReference>
<dbReference type="SMART" id="SM01086">
    <property type="entry name" value="ClpB_D2-small"/>
    <property type="match status" value="1"/>
</dbReference>
<dbReference type="InterPro" id="IPR028299">
    <property type="entry name" value="ClpA/B_CS2"/>
</dbReference>
<dbReference type="GO" id="GO:0005524">
    <property type="term" value="F:ATP binding"/>
    <property type="evidence" value="ECO:0007669"/>
    <property type="project" value="UniProtKB-KW"/>
</dbReference>
<comment type="caution">
    <text evidence="13">The sequence shown here is derived from an EMBL/GenBank/DDBJ whole genome shotgun (WGS) entry which is preliminary data.</text>
</comment>
<organism evidence="13 14">
    <name type="scientific">Actinomadura harenae</name>
    <dbReference type="NCBI Taxonomy" id="2483351"/>
    <lineage>
        <taxon>Bacteria</taxon>
        <taxon>Bacillati</taxon>
        <taxon>Actinomycetota</taxon>
        <taxon>Actinomycetes</taxon>
        <taxon>Streptosporangiales</taxon>
        <taxon>Thermomonosporaceae</taxon>
        <taxon>Actinomadura</taxon>
    </lineage>
</organism>
<dbReference type="InterPro" id="IPR027417">
    <property type="entry name" value="P-loop_NTPase"/>
</dbReference>
<evidence type="ECO:0000256" key="5">
    <source>
        <dbReference type="ARBA" id="ARBA00023016"/>
    </source>
</evidence>
<dbReference type="InterPro" id="IPR036628">
    <property type="entry name" value="Clp_N_dom_sf"/>
</dbReference>
<dbReference type="Pfam" id="PF10431">
    <property type="entry name" value="ClpB_D2-small"/>
    <property type="match status" value="1"/>
</dbReference>
<keyword evidence="3 10" id="KW-0547">Nucleotide-binding</keyword>
<dbReference type="InterPro" id="IPR041546">
    <property type="entry name" value="ClpA/ClpB_AAA_lid"/>
</dbReference>
<dbReference type="InterPro" id="IPR050130">
    <property type="entry name" value="ClpA_ClpB"/>
</dbReference>
<evidence type="ECO:0000256" key="4">
    <source>
        <dbReference type="ARBA" id="ARBA00022840"/>
    </source>
</evidence>
<dbReference type="Pfam" id="PF00004">
    <property type="entry name" value="AAA"/>
    <property type="match status" value="1"/>
</dbReference>
<keyword evidence="2 9" id="KW-0677">Repeat</keyword>
<dbReference type="Gene3D" id="3.40.50.300">
    <property type="entry name" value="P-loop containing nucleotide triphosphate hydrolases"/>
    <property type="match status" value="2"/>
</dbReference>
<comment type="similarity">
    <text evidence="1 10">Belongs to the ClpA/ClpB family.</text>
</comment>
<keyword evidence="13" id="KW-0645">Protease</keyword>
<dbReference type="PRINTS" id="PR00300">
    <property type="entry name" value="CLPPROTEASEA"/>
</dbReference>
<keyword evidence="14" id="KW-1185">Reference proteome</keyword>
<dbReference type="Gene3D" id="4.10.860.10">
    <property type="entry name" value="UVR domain"/>
    <property type="match status" value="1"/>
</dbReference>
<dbReference type="InterPro" id="IPR019489">
    <property type="entry name" value="Clp_ATPase_C"/>
</dbReference>
<dbReference type="SMART" id="SM00382">
    <property type="entry name" value="AAA"/>
    <property type="match status" value="2"/>
</dbReference>
<dbReference type="PANTHER" id="PTHR11638:SF18">
    <property type="entry name" value="HEAT SHOCK PROTEIN 104"/>
    <property type="match status" value="1"/>
</dbReference>
<dbReference type="GO" id="GO:0005737">
    <property type="term" value="C:cytoplasm"/>
    <property type="evidence" value="ECO:0007669"/>
    <property type="project" value="TreeGrafter"/>
</dbReference>
<keyword evidence="13" id="KW-0378">Hydrolase</keyword>
<dbReference type="InterPro" id="IPR018368">
    <property type="entry name" value="ClpA/B_CS1"/>
</dbReference>
<keyword evidence="6" id="KW-0175">Coiled coil</keyword>